<evidence type="ECO:0000313" key="1">
    <source>
        <dbReference type="EMBL" id="RHC12582.1"/>
    </source>
</evidence>
<reference evidence="1 2" key="1">
    <citation type="submission" date="2018-08" db="EMBL/GenBank/DDBJ databases">
        <title>A genome reference for cultivated species of the human gut microbiota.</title>
        <authorList>
            <person name="Zou Y."/>
            <person name="Xue W."/>
            <person name="Luo G."/>
        </authorList>
    </citation>
    <scope>NUCLEOTIDE SEQUENCE [LARGE SCALE GENOMIC DNA]</scope>
    <source>
        <strain evidence="1 2">AM37-3BH</strain>
    </source>
</reference>
<sequence length="68" mass="8290">MIKKLKDARIKFVNHFKYSPEFPPDLYFDQEEYAELLLKCIEDDFDYTIEKYGTVVPKKMPRPEIIWD</sequence>
<comment type="caution">
    <text evidence="1">The sequence shown here is derived from an EMBL/GenBank/DDBJ whole genome shotgun (WGS) entry which is preliminary data.</text>
</comment>
<dbReference type="EMBL" id="QSHM01000010">
    <property type="protein sequence ID" value="RHC12582.1"/>
    <property type="molecule type" value="Genomic_DNA"/>
</dbReference>
<organism evidence="1 2">
    <name type="scientific">Lachnospira eligens</name>
    <dbReference type="NCBI Taxonomy" id="39485"/>
    <lineage>
        <taxon>Bacteria</taxon>
        <taxon>Bacillati</taxon>
        <taxon>Bacillota</taxon>
        <taxon>Clostridia</taxon>
        <taxon>Lachnospirales</taxon>
        <taxon>Lachnospiraceae</taxon>
        <taxon>Lachnospira</taxon>
    </lineage>
</organism>
<proteinExistence type="predicted"/>
<accession>A0A413YU18</accession>
<dbReference type="AlphaFoldDB" id="A0A413YU18"/>
<gene>
    <name evidence="1" type="ORF">DW858_09445</name>
</gene>
<name>A0A413YU18_9FIRM</name>
<dbReference type="RefSeq" id="WP_118362810.1">
    <property type="nucleotide sequence ID" value="NZ_DAWEPM010000001.1"/>
</dbReference>
<dbReference type="Proteomes" id="UP000285844">
    <property type="component" value="Unassembled WGS sequence"/>
</dbReference>
<evidence type="ECO:0000313" key="2">
    <source>
        <dbReference type="Proteomes" id="UP000285844"/>
    </source>
</evidence>
<protein>
    <submittedName>
        <fullName evidence="1">Uncharacterized protein</fullName>
    </submittedName>
</protein>